<dbReference type="Pfam" id="PF02687">
    <property type="entry name" value="FtsX"/>
    <property type="match status" value="2"/>
</dbReference>
<feature type="domain" description="ABC3 transporter permease C-terminal" evidence="9">
    <location>
        <begin position="325"/>
        <end position="444"/>
    </location>
</feature>
<protein>
    <submittedName>
        <fullName evidence="10">FtsX-like permease family protein</fullName>
    </submittedName>
</protein>
<feature type="region of interest" description="Disordered" evidence="7">
    <location>
        <begin position="605"/>
        <end position="630"/>
    </location>
</feature>
<feature type="transmembrane region" description="Helical" evidence="8">
    <location>
        <begin position="320"/>
        <end position="341"/>
    </location>
</feature>
<reference evidence="10 11" key="1">
    <citation type="submission" date="2019-06" db="EMBL/GenBank/DDBJ databases">
        <title>Genome sequence of Litorilinea aerophila BAA-2444.</title>
        <authorList>
            <person name="Maclea K.S."/>
            <person name="Maurais E.G."/>
            <person name="Iannazzi L.C."/>
        </authorList>
    </citation>
    <scope>NUCLEOTIDE SEQUENCE [LARGE SCALE GENOMIC DNA]</scope>
    <source>
        <strain evidence="10 11">ATCC BAA-2444</strain>
    </source>
</reference>
<evidence type="ECO:0000313" key="10">
    <source>
        <dbReference type="EMBL" id="TQE95708.1"/>
    </source>
</evidence>
<keyword evidence="11" id="KW-1185">Reference proteome</keyword>
<sequence>MRFILRTLAIFAVATRRLFAQRGLALATALGLVASVAIVMSIPLYTDAVYYRILQEELQKSDTSGELQRPPFAFMFRYVGSLYGLKQWEDVQQVDTYLMESGARLLGLPHKLTVRYFRTDNFRLFPTEDLAYADVKDPLAWINFAFASDFDQHITLVEGTFPAVADSDPETDMEVLISQAIADEFGIQAGERFVTFRQVQEGETRRVVQIPIRVAGIWTATDPSEEYWFYRQTVFENQFFIPEESFLLRIVPLLNDEVAQALWYFVMDGSGVNSSDVGWLLSRINTVQQQASSLLANTRLEVSPQDALYRYRTSSTLLNILLYAFSIPIIGLLLAFIGLVVGLSVGRQRNEIAVLRSRGATVFQVLGIAALEALVLGAIALATGMPVSQQIAQAIGATRSFLNFTIESDLRVTMTMATLRFGLAAVVVTMVAQVFPSFGAARHTIVTYKQEQARTIRPPWWQRAWLDLLLLIPAGYGAYLLQQQGSIALPGSPALSGGPFDNPLLFLVPALAAFSLTLLMLRVLPLVMAGIAWLAGKMNSVGFLLATRYLARNPGFYSAPLVLLILTLSLSTFTASLAQTLDHHLYDQSYYRTGADMQLVELGQSNETAGTPPGETGAGGAASGAASGGESSTIPEARWVFVPVSEHLKVPEILAATRVGRFGASIQAQGSWVEAEFMGIDRVDFPKAAYWRRDFASASLGALMNSLAVAQDGVLLYRPFMRQNAIRVGDQVQIRVSSYGQRADMTVTVVGDFNYFPTWYPDPEEPTLIVGNLDYFFEQAGGQMPYNVWVKTVPNVDYEKMIRDLRSLDISVLNWRSARQRIAEEQRRPERQGLFGVLSVGFLAAALLTVLGFFLYALFSFRRRFIELGTLRAIGLSPGQMTTFLAWELAFVILLGLGAGTVLGALVSNIFIPYLQVGADIEAVTPPFLVEIAWDAISRIYLLFGLLFVAALSVLAALLLRMKIFQAIKLGETV</sequence>
<dbReference type="AlphaFoldDB" id="A0A540VG16"/>
<evidence type="ECO:0000256" key="5">
    <source>
        <dbReference type="ARBA" id="ARBA00023136"/>
    </source>
</evidence>
<dbReference type="GO" id="GO:0005886">
    <property type="term" value="C:plasma membrane"/>
    <property type="evidence" value="ECO:0007669"/>
    <property type="project" value="UniProtKB-SubCell"/>
</dbReference>
<feature type="transmembrane region" description="Helical" evidence="8">
    <location>
        <begin position="502"/>
        <end position="535"/>
    </location>
</feature>
<feature type="transmembrane region" description="Helical" evidence="8">
    <location>
        <begin position="936"/>
        <end position="960"/>
    </location>
</feature>
<keyword evidence="4 8" id="KW-1133">Transmembrane helix</keyword>
<keyword evidence="3 8" id="KW-0812">Transmembrane</keyword>
<evidence type="ECO:0000256" key="4">
    <source>
        <dbReference type="ARBA" id="ARBA00022989"/>
    </source>
</evidence>
<dbReference type="OrthoDB" id="135040at2"/>
<feature type="domain" description="ABC3 transporter permease C-terminal" evidence="9">
    <location>
        <begin position="842"/>
        <end position="963"/>
    </location>
</feature>
<evidence type="ECO:0000256" key="3">
    <source>
        <dbReference type="ARBA" id="ARBA00022692"/>
    </source>
</evidence>
<gene>
    <name evidence="10" type="ORF">FKZ61_11345</name>
</gene>
<evidence type="ECO:0000256" key="6">
    <source>
        <dbReference type="ARBA" id="ARBA00038076"/>
    </source>
</evidence>
<keyword evidence="2" id="KW-1003">Cell membrane</keyword>
<dbReference type="RefSeq" id="WP_141610243.1">
    <property type="nucleotide sequence ID" value="NZ_VIGC02000012.1"/>
</dbReference>
<evidence type="ECO:0000256" key="1">
    <source>
        <dbReference type="ARBA" id="ARBA00004651"/>
    </source>
</evidence>
<keyword evidence="5 8" id="KW-0472">Membrane</keyword>
<name>A0A540VG16_9CHLR</name>
<dbReference type="GO" id="GO:0022857">
    <property type="term" value="F:transmembrane transporter activity"/>
    <property type="evidence" value="ECO:0007669"/>
    <property type="project" value="TreeGrafter"/>
</dbReference>
<evidence type="ECO:0000256" key="2">
    <source>
        <dbReference type="ARBA" id="ARBA00022475"/>
    </source>
</evidence>
<organism evidence="10 11">
    <name type="scientific">Litorilinea aerophila</name>
    <dbReference type="NCBI Taxonomy" id="1204385"/>
    <lineage>
        <taxon>Bacteria</taxon>
        <taxon>Bacillati</taxon>
        <taxon>Chloroflexota</taxon>
        <taxon>Caldilineae</taxon>
        <taxon>Caldilineales</taxon>
        <taxon>Caldilineaceae</taxon>
        <taxon>Litorilinea</taxon>
    </lineage>
</organism>
<feature type="transmembrane region" description="Helical" evidence="8">
    <location>
        <begin position="834"/>
        <end position="859"/>
    </location>
</feature>
<comment type="similarity">
    <text evidence="6">Belongs to the ABC-4 integral membrane protein family.</text>
</comment>
<dbReference type="Proteomes" id="UP000317371">
    <property type="component" value="Unassembled WGS sequence"/>
</dbReference>
<evidence type="ECO:0000259" key="9">
    <source>
        <dbReference type="Pfam" id="PF02687"/>
    </source>
</evidence>
<evidence type="ECO:0000256" key="8">
    <source>
        <dbReference type="SAM" id="Phobius"/>
    </source>
</evidence>
<dbReference type="EMBL" id="VIGC01000012">
    <property type="protein sequence ID" value="TQE95708.1"/>
    <property type="molecule type" value="Genomic_DNA"/>
</dbReference>
<feature type="transmembrane region" description="Helical" evidence="8">
    <location>
        <begin position="464"/>
        <end position="482"/>
    </location>
</feature>
<dbReference type="InParanoid" id="A0A540VG16"/>
<evidence type="ECO:0000313" key="11">
    <source>
        <dbReference type="Proteomes" id="UP000317371"/>
    </source>
</evidence>
<comment type="caution">
    <text evidence="10">The sequence shown here is derived from an EMBL/GenBank/DDBJ whole genome shotgun (WGS) entry which is preliminary data.</text>
</comment>
<comment type="subcellular location">
    <subcellularLocation>
        <location evidence="1">Cell membrane</location>
        <topology evidence="1">Multi-pass membrane protein</topology>
    </subcellularLocation>
</comment>
<feature type="transmembrane region" description="Helical" evidence="8">
    <location>
        <begin position="556"/>
        <end position="578"/>
    </location>
</feature>
<dbReference type="PANTHER" id="PTHR30572">
    <property type="entry name" value="MEMBRANE COMPONENT OF TRANSPORTER-RELATED"/>
    <property type="match status" value="1"/>
</dbReference>
<feature type="transmembrane region" description="Helical" evidence="8">
    <location>
        <begin position="30"/>
        <end position="51"/>
    </location>
</feature>
<dbReference type="PANTHER" id="PTHR30572:SF4">
    <property type="entry name" value="ABC TRANSPORTER PERMEASE YTRF"/>
    <property type="match status" value="1"/>
</dbReference>
<feature type="transmembrane region" description="Helical" evidence="8">
    <location>
        <begin position="889"/>
        <end position="916"/>
    </location>
</feature>
<dbReference type="InterPro" id="IPR003838">
    <property type="entry name" value="ABC3_permease_C"/>
</dbReference>
<evidence type="ECO:0000256" key="7">
    <source>
        <dbReference type="SAM" id="MobiDB-lite"/>
    </source>
</evidence>
<feature type="transmembrane region" description="Helical" evidence="8">
    <location>
        <begin position="361"/>
        <end position="382"/>
    </location>
</feature>
<dbReference type="InterPro" id="IPR050250">
    <property type="entry name" value="Macrolide_Exporter_MacB"/>
</dbReference>
<proteinExistence type="inferred from homology"/>
<accession>A0A540VG16</accession>